<protein>
    <submittedName>
        <fullName evidence="1">Uncharacterized protein</fullName>
    </submittedName>
</protein>
<comment type="caution">
    <text evidence="1">The sequence shown here is derived from an EMBL/GenBank/DDBJ whole genome shotgun (WGS) entry which is preliminary data.</text>
</comment>
<dbReference type="EMBL" id="JARNBH010000012">
    <property type="protein sequence ID" value="MEC0273495.1"/>
    <property type="molecule type" value="Genomic_DNA"/>
</dbReference>
<organism evidence="1 2">
    <name type="scientific">Peribacillus castrilensis</name>
    <dbReference type="NCBI Taxonomy" id="2897690"/>
    <lineage>
        <taxon>Bacteria</taxon>
        <taxon>Bacillati</taxon>
        <taxon>Bacillota</taxon>
        <taxon>Bacilli</taxon>
        <taxon>Bacillales</taxon>
        <taxon>Bacillaceae</taxon>
        <taxon>Peribacillus</taxon>
    </lineage>
</organism>
<keyword evidence="2" id="KW-1185">Reference proteome</keyword>
<sequence>MKKLQLISEIRSLSAACLPSLIKASACGVSASQSFGGSVANFFYPIRITGKNMKDKLILNMVRHGPDFL</sequence>
<accession>A0AAW9NE91</accession>
<evidence type="ECO:0000313" key="2">
    <source>
        <dbReference type="Proteomes" id="UP001307168"/>
    </source>
</evidence>
<dbReference type="AlphaFoldDB" id="A0AAW9NE91"/>
<dbReference type="RefSeq" id="WP_367406804.1">
    <property type="nucleotide sequence ID" value="NZ_JARNBH010000012.1"/>
</dbReference>
<proteinExistence type="predicted"/>
<gene>
    <name evidence="1" type="ORF">P4706_10605</name>
</gene>
<evidence type="ECO:0000313" key="1">
    <source>
        <dbReference type="EMBL" id="MEC0273495.1"/>
    </source>
</evidence>
<name>A0AAW9NE91_9BACI</name>
<dbReference type="Proteomes" id="UP001307168">
    <property type="component" value="Unassembled WGS sequence"/>
</dbReference>
<reference evidence="1 2" key="1">
    <citation type="submission" date="2023-03" db="EMBL/GenBank/DDBJ databases">
        <title>Bacillus Genome Sequencing.</title>
        <authorList>
            <person name="Dunlap C."/>
        </authorList>
    </citation>
    <scope>NUCLEOTIDE SEQUENCE [LARGE SCALE GENOMIC DNA]</scope>
    <source>
        <strain evidence="1 2">B-41290</strain>
    </source>
</reference>